<sequence length="1038" mass="114897">MADMLWTWVFLAFSAHLVVSYTGSKCGSPTVYQDNLLEETYKGKREFNNGDRVMYRCARGYTHSHGARVSLCQDGEWSLLEMQCKRKRCGSAGEIPNGRFIQTGNAFEDIAYAVCNEGYVLQGEVIRECLVNGWSGTVPTCVASDTPVMCPLLKNNKNATFYGTKVTYEPGETLPYSCNFGFQLIGSISVLQCEKTGKWNPSHANCQKINCETFSIANGKVKFSYITFNMKVSISCDVGYRLRGPSVVTCGANSSWTPALPTCEEELVRVTCPAPAVPNSSGQDGYEIEYEVGEHATISCKEGFELIGSPQVITCGADGQWLGRPECRFTGGKCQPPPYFPHAHTELINLRHYEPNTAVRFRCNHGYRMVRGPSTIYCRNGQWTKLEMICEKRKCGSAGEIINGRYHYTGSSFGDTATASCDEGYHLVGVAERHCRAYGWDGRVAVCEAIQCPEPPMVPHADLFFDTNGIIKYSYVASYRCRFGTLIGDSDIICTEDGTWSAPAPRCEVATCPVPIIRNALIVSGMRLRYQSGNSVIFRCRPGRRLSGPDMITCGKDGHWKPRLPQCVFWYCWIFPTYKSLDMAVMVWTCVFLVFSHLVVPQTSSPITTSADPSGGKTCPLPQKKDKATYDGTKHTYKPGDTLSYSCNLGFRLQDNSSILQCKSNGQWKPSDVKCQPIKCERFTMGNGKINTGRLRFNTTVSISCNDGYRLRGPSVVTCGANSSWTPALPTCEEELVRVTCPPPAVPNSSGQDGYEIEYEVGEQATISCKEGFELIGSPQVITCGADGQWLGRPECRFTGGKCQPPPYFPHAHTELINLRHYEPNTAVRFRCNHGYRMVRGPSTIYCRNGQWTELEMICEKRKCGSAGEIINGRYHYTGSSFGDTATASCDEGYHLVGEAERHCRENGWDNRVPVCEALQCPEPPMVPDADLFLDTSGIIKYGYMASYRCRFGTLIGASDIICTEDGTWSAPAPRCDVVTCPAPDVMSGLIVSGTRPRYHSGSKVTFKCNPGWRLIGPDIITCGADGHWEPRLPECRK</sequence>
<dbReference type="AlphaFoldDB" id="A0A9F7RGB8"/>
<keyword evidence="4 5" id="KW-1015">Disulfide bond</keyword>
<feature type="disulfide bond" evidence="5">
    <location>
        <begin position="741"/>
        <end position="784"/>
    </location>
</feature>
<dbReference type="Proteomes" id="UP000221080">
    <property type="component" value="Chromosome 15"/>
</dbReference>
<feature type="domain" description="Sushi" evidence="7">
    <location>
        <begin position="393"/>
        <end position="449"/>
    </location>
</feature>
<dbReference type="Pfam" id="PF00084">
    <property type="entry name" value="Sushi"/>
    <property type="match status" value="16"/>
</dbReference>
<evidence type="ECO:0000313" key="9">
    <source>
        <dbReference type="RefSeq" id="XP_053542335.1"/>
    </source>
</evidence>
<keyword evidence="1 5" id="KW-0768">Sushi</keyword>
<feature type="disulfide bond" evidence="5">
    <location>
        <begin position="150"/>
        <end position="193"/>
    </location>
</feature>
<feature type="domain" description="Sushi" evidence="7">
    <location>
        <begin position="270"/>
        <end position="329"/>
    </location>
</feature>
<dbReference type="SMART" id="SM00032">
    <property type="entry name" value="CCP"/>
    <property type="match status" value="16"/>
</dbReference>
<evidence type="ECO:0000256" key="1">
    <source>
        <dbReference type="ARBA" id="ARBA00022659"/>
    </source>
</evidence>
<feature type="domain" description="Sushi" evidence="7">
    <location>
        <begin position="450"/>
        <end position="509"/>
    </location>
</feature>
<feature type="disulfide bond" evidence="5">
    <location>
        <begin position="832"/>
        <end position="859"/>
    </location>
</feature>
<feature type="disulfide bond" evidence="5">
    <location>
        <begin position="1009"/>
        <end position="1036"/>
    </location>
</feature>
<reference evidence="8" key="1">
    <citation type="journal article" date="2016" name="Nat. Commun.">
        <title>The channel catfish genome sequence provides insights into the evolution of scale formation in teleosts.</title>
        <authorList>
            <person name="Liu Z."/>
            <person name="Liu S."/>
            <person name="Yao J."/>
            <person name="Bao L."/>
            <person name="Zhang J."/>
            <person name="Li Y."/>
            <person name="Jiang C."/>
            <person name="Sun L."/>
            <person name="Wang R."/>
            <person name="Zhang Y."/>
            <person name="Zhou T."/>
            <person name="Zeng Q."/>
            <person name="Fu Q."/>
            <person name="Gao S."/>
            <person name="Li N."/>
            <person name="Koren S."/>
            <person name="Jiang Y."/>
            <person name="Zimin A."/>
            <person name="Xu P."/>
            <person name="Phillippy A.M."/>
            <person name="Geng X."/>
            <person name="Song L."/>
            <person name="Sun F."/>
            <person name="Li C."/>
            <person name="Wang X."/>
            <person name="Chen A."/>
            <person name="Jin Y."/>
            <person name="Yuan Z."/>
            <person name="Yang Y."/>
            <person name="Tan S."/>
            <person name="Peatman E."/>
            <person name="Lu J."/>
            <person name="Qin Z."/>
            <person name="Dunham R."/>
            <person name="Li Z."/>
            <person name="Sonstegard T."/>
            <person name="Feng J."/>
            <person name="Danzmann R.G."/>
            <person name="Schroeder S."/>
            <person name="Scheffler B."/>
            <person name="Duke M.V."/>
            <person name="Ballard L."/>
            <person name="Kucuktas H."/>
            <person name="Kaltenboeck L."/>
            <person name="Liu H."/>
            <person name="Armbruster J."/>
            <person name="Xie Y."/>
            <person name="Kirby M.L."/>
            <person name="Tian Y."/>
            <person name="Flanagan M.E."/>
            <person name="Mu W."/>
            <person name="Waldbieser G.C."/>
        </authorList>
    </citation>
    <scope>NUCLEOTIDE SEQUENCE [LARGE SCALE GENOMIC DNA]</scope>
    <source>
        <strain evidence="8">SDA103</strain>
    </source>
</reference>
<feature type="disulfide bond" evidence="5">
    <location>
        <begin position="363"/>
        <end position="390"/>
    </location>
</feature>
<feature type="domain" description="Sushi" evidence="7">
    <location>
        <begin position="678"/>
        <end position="734"/>
    </location>
</feature>
<keyword evidence="9" id="KW-0675">Receptor</keyword>
<feature type="disulfide bond" evidence="5">
    <location>
        <begin position="300"/>
        <end position="327"/>
    </location>
</feature>
<feature type="domain" description="Sushi" evidence="7">
    <location>
        <begin position="979"/>
        <end position="1038"/>
    </location>
</feature>
<feature type="domain" description="Sushi" evidence="7">
    <location>
        <begin position="332"/>
        <end position="392"/>
    </location>
</feature>
<feature type="domain" description="Sushi" evidence="7">
    <location>
        <begin position="148"/>
        <end position="208"/>
    </location>
</feature>
<evidence type="ECO:0000256" key="6">
    <source>
        <dbReference type="SAM" id="SignalP"/>
    </source>
</evidence>
<feature type="disulfide bond" evidence="5">
    <location>
        <begin position="236"/>
        <end position="263"/>
    </location>
</feature>
<feature type="domain" description="Sushi" evidence="7">
    <location>
        <begin position="862"/>
        <end position="918"/>
    </location>
</feature>
<dbReference type="GeneID" id="108276256"/>
<feature type="disulfide bond" evidence="5">
    <location>
        <begin position="540"/>
        <end position="567"/>
    </location>
</feature>
<feature type="chain" id="PRO_5039913980" evidence="6">
    <location>
        <begin position="21"/>
        <end position="1038"/>
    </location>
</feature>
<comment type="caution">
    <text evidence="5">Lacks conserved residue(s) required for the propagation of feature annotation.</text>
</comment>
<proteinExistence type="predicted"/>
<evidence type="ECO:0000256" key="5">
    <source>
        <dbReference type="PROSITE-ProRule" id="PRU00302"/>
    </source>
</evidence>
<dbReference type="OrthoDB" id="6127264at2759"/>
<reference evidence="9" key="2">
    <citation type="submission" date="2025-08" db="UniProtKB">
        <authorList>
            <consortium name="RefSeq"/>
        </authorList>
    </citation>
    <scope>IDENTIFICATION</scope>
    <source>
        <tissue evidence="9">Blood</tissue>
    </source>
</reference>
<dbReference type="InterPro" id="IPR000436">
    <property type="entry name" value="Sushi_SCR_CCP_dom"/>
</dbReference>
<dbReference type="InterPro" id="IPR035976">
    <property type="entry name" value="Sushi/SCR/CCP_sf"/>
</dbReference>
<organism evidence="8 9">
    <name type="scientific">Ictalurus punctatus</name>
    <name type="common">Channel catfish</name>
    <name type="synonym">Silurus punctatus</name>
    <dbReference type="NCBI Taxonomy" id="7998"/>
    <lineage>
        <taxon>Eukaryota</taxon>
        <taxon>Metazoa</taxon>
        <taxon>Chordata</taxon>
        <taxon>Craniata</taxon>
        <taxon>Vertebrata</taxon>
        <taxon>Euteleostomi</taxon>
        <taxon>Actinopterygii</taxon>
        <taxon>Neopterygii</taxon>
        <taxon>Teleostei</taxon>
        <taxon>Ostariophysi</taxon>
        <taxon>Siluriformes</taxon>
        <taxon>Ictaluridae</taxon>
        <taxon>Ictalurus</taxon>
    </lineage>
</organism>
<evidence type="ECO:0000259" key="7">
    <source>
        <dbReference type="PROSITE" id="PS50923"/>
    </source>
</evidence>
<feature type="domain" description="Sushi" evidence="7">
    <location>
        <begin position="510"/>
        <end position="569"/>
    </location>
</feature>
<name>A0A9F7RGB8_ICTPU</name>
<feature type="domain" description="Sushi" evidence="7">
    <location>
        <begin position="919"/>
        <end position="978"/>
    </location>
</feature>
<feature type="domain" description="Sushi" evidence="7">
    <location>
        <begin position="739"/>
        <end position="798"/>
    </location>
</feature>
<feature type="domain" description="Sushi" evidence="7">
    <location>
        <begin position="87"/>
        <end position="143"/>
    </location>
</feature>
<keyword evidence="2 6" id="KW-0732">Signal</keyword>
<dbReference type="PANTHER" id="PTHR45656">
    <property type="entry name" value="PROTEIN CBR-CLEC-78"/>
    <property type="match status" value="1"/>
</dbReference>
<evidence type="ECO:0000313" key="8">
    <source>
        <dbReference type="Proteomes" id="UP000221080"/>
    </source>
</evidence>
<feature type="disulfide bond" evidence="5">
    <location>
        <begin position="769"/>
        <end position="796"/>
    </location>
</feature>
<gene>
    <name evidence="9" type="primary">si:ch73-217n20.1</name>
</gene>
<dbReference type="Gene3D" id="2.10.70.10">
    <property type="entry name" value="Complement Module, domain 1"/>
    <property type="match status" value="16"/>
</dbReference>
<evidence type="ECO:0000256" key="4">
    <source>
        <dbReference type="ARBA" id="ARBA00023157"/>
    </source>
</evidence>
<feature type="domain" description="Sushi" evidence="7">
    <location>
        <begin position="24"/>
        <end position="86"/>
    </location>
</feature>
<accession>A0A9F7RGB8</accession>
<evidence type="ECO:0000256" key="2">
    <source>
        <dbReference type="ARBA" id="ARBA00022729"/>
    </source>
</evidence>
<dbReference type="RefSeq" id="XP_053542335.1">
    <property type="nucleotide sequence ID" value="XM_053686360.1"/>
</dbReference>
<dbReference type="KEGG" id="ipu:108276256"/>
<feature type="disulfide bond" evidence="5">
    <location>
        <begin position="57"/>
        <end position="84"/>
    </location>
</feature>
<protein>
    <submittedName>
        <fullName evidence="9">Complement receptor type 1</fullName>
    </submittedName>
</protein>
<dbReference type="CDD" id="cd00033">
    <property type="entry name" value="CCP"/>
    <property type="match status" value="16"/>
</dbReference>
<feature type="signal peptide" evidence="6">
    <location>
        <begin position="1"/>
        <end position="20"/>
    </location>
</feature>
<feature type="domain" description="Sushi" evidence="7">
    <location>
        <begin position="617"/>
        <end position="677"/>
    </location>
</feature>
<evidence type="ECO:0000256" key="3">
    <source>
        <dbReference type="ARBA" id="ARBA00022737"/>
    </source>
</evidence>
<feature type="domain" description="Sushi" evidence="7">
    <location>
        <begin position="801"/>
        <end position="861"/>
    </location>
</feature>
<feature type="disulfide bond" evidence="5">
    <location>
        <begin position="272"/>
        <end position="315"/>
    </location>
</feature>
<dbReference type="PROSITE" id="PS50923">
    <property type="entry name" value="SUSHI"/>
    <property type="match status" value="16"/>
</dbReference>
<dbReference type="InterPro" id="IPR051277">
    <property type="entry name" value="SEZ6_CSMD_C4BPB_Regulators"/>
</dbReference>
<keyword evidence="3" id="KW-0677">Repeat</keyword>
<feature type="domain" description="Sushi" evidence="7">
    <location>
        <begin position="209"/>
        <end position="265"/>
    </location>
</feature>
<dbReference type="FunFam" id="2.10.70.10:FF:000014">
    <property type="entry name" value="Membrane cofactor protein"/>
    <property type="match status" value="1"/>
</dbReference>
<keyword evidence="8" id="KW-1185">Reference proteome</keyword>
<feature type="disulfide bond" evidence="5">
    <location>
        <begin position="619"/>
        <end position="662"/>
    </location>
</feature>
<feature type="disulfide bond" evidence="5">
    <location>
        <begin position="705"/>
        <end position="732"/>
    </location>
</feature>
<dbReference type="SUPFAM" id="SSF57535">
    <property type="entry name" value="Complement control module/SCR domain"/>
    <property type="match status" value="16"/>
</dbReference>
<dbReference type="PANTHER" id="PTHR45656:SF4">
    <property type="entry name" value="PROTEIN CBR-CLEC-78"/>
    <property type="match status" value="1"/>
</dbReference>